<evidence type="ECO:0000313" key="5">
    <source>
        <dbReference type="Proteomes" id="UP000190541"/>
    </source>
</evidence>
<proteinExistence type="predicted"/>
<keyword evidence="1" id="KW-0812">Transmembrane</keyword>
<reference evidence="4 5" key="1">
    <citation type="submission" date="2017-02" db="EMBL/GenBank/DDBJ databases">
        <authorList>
            <person name="Peterson S.W."/>
        </authorList>
    </citation>
    <scope>NUCLEOTIDE SEQUENCE [LARGE SCALE GENOMIC DNA]</scope>
    <source>
        <strain evidence="4 5">DSM 22899</strain>
    </source>
</reference>
<dbReference type="Pfam" id="PF04773">
    <property type="entry name" value="FecR"/>
    <property type="match status" value="1"/>
</dbReference>
<dbReference type="Gene3D" id="2.60.120.1440">
    <property type="match status" value="1"/>
</dbReference>
<evidence type="ECO:0000259" key="3">
    <source>
        <dbReference type="Pfam" id="PF16344"/>
    </source>
</evidence>
<organism evidence="4 5">
    <name type="scientific">Parapedobacter luteus</name>
    <dbReference type="NCBI Taxonomy" id="623280"/>
    <lineage>
        <taxon>Bacteria</taxon>
        <taxon>Pseudomonadati</taxon>
        <taxon>Bacteroidota</taxon>
        <taxon>Sphingobacteriia</taxon>
        <taxon>Sphingobacteriales</taxon>
        <taxon>Sphingobacteriaceae</taxon>
        <taxon>Parapedobacter</taxon>
    </lineage>
</organism>
<dbReference type="EMBL" id="FUYS01000017">
    <property type="protein sequence ID" value="SKB96289.1"/>
    <property type="molecule type" value="Genomic_DNA"/>
</dbReference>
<dbReference type="Pfam" id="PF16344">
    <property type="entry name" value="FecR_C"/>
    <property type="match status" value="1"/>
</dbReference>
<dbReference type="PANTHER" id="PTHR30273:SF2">
    <property type="entry name" value="PROTEIN FECR"/>
    <property type="match status" value="1"/>
</dbReference>
<dbReference type="InterPro" id="IPR032508">
    <property type="entry name" value="FecR_C"/>
</dbReference>
<dbReference type="InterPro" id="IPR012373">
    <property type="entry name" value="Ferrdict_sens_TM"/>
</dbReference>
<evidence type="ECO:0000313" key="4">
    <source>
        <dbReference type="EMBL" id="SKB96289.1"/>
    </source>
</evidence>
<feature type="transmembrane region" description="Helical" evidence="1">
    <location>
        <begin position="74"/>
        <end position="97"/>
    </location>
</feature>
<keyword evidence="1" id="KW-0472">Membrane</keyword>
<feature type="domain" description="FecR protein" evidence="2">
    <location>
        <begin position="173"/>
        <end position="275"/>
    </location>
</feature>
<dbReference type="PANTHER" id="PTHR30273">
    <property type="entry name" value="PERIPLASMIC SIGNAL SENSOR AND SIGMA FACTOR ACTIVATOR FECR-RELATED"/>
    <property type="match status" value="1"/>
</dbReference>
<dbReference type="STRING" id="623280.SAMN05660226_04033"/>
<keyword evidence="1" id="KW-1133">Transmembrane helix</keyword>
<dbReference type="AlphaFoldDB" id="A0A1T5FJF5"/>
<evidence type="ECO:0000259" key="2">
    <source>
        <dbReference type="Pfam" id="PF04773"/>
    </source>
</evidence>
<dbReference type="InterPro" id="IPR006860">
    <property type="entry name" value="FecR"/>
</dbReference>
<protein>
    <submittedName>
        <fullName evidence="4">FecR family protein</fullName>
    </submittedName>
</protein>
<gene>
    <name evidence="4" type="ORF">SAMN05660226_04033</name>
</gene>
<accession>A0A1T5FJF5</accession>
<keyword evidence="5" id="KW-1185">Reference proteome</keyword>
<sequence length="387" mass="43617">MPERMEHNRAKELLERYRSGLCSAEEREMVESHFARYIRDNDQLPSLDDWIRVERNMYEAMQARIHRPPFNGRLLWMYSAAALVIVSAVALLFYSLVRQPSTEQHVAGSRPADVDPGTERAVLTLADGRKIALDEAGIGQLATEGGVIINKTADGQILYEANEQEGSALAFNTVETPKGGYFKIVLPDGTGVWLNAASLLKYPNHFSGHERRVELQGEAYFEVASQYSAASERVKMPFVVATATQEVEVLGTQFNLNAYPDEPDVKTTLLEGTVRVFDHERRFSKTLRPGDQAVFTGRELLTRPVDTEAAVAWKNNLFLFYHADLATIIRQIERWYDVEFDYASLPKTGRLYGEISRDKKLSVVLAALSEYTGLHFDLEGRRVAVIP</sequence>
<name>A0A1T5FJF5_9SPHI</name>
<dbReference type="Gene3D" id="3.55.50.30">
    <property type="match status" value="1"/>
</dbReference>
<feature type="domain" description="Protein FecR C-terminal" evidence="3">
    <location>
        <begin position="318"/>
        <end position="384"/>
    </location>
</feature>
<evidence type="ECO:0000256" key="1">
    <source>
        <dbReference type="SAM" id="Phobius"/>
    </source>
</evidence>
<dbReference type="Proteomes" id="UP000190541">
    <property type="component" value="Unassembled WGS sequence"/>
</dbReference>
<dbReference type="GO" id="GO:0016989">
    <property type="term" value="F:sigma factor antagonist activity"/>
    <property type="evidence" value="ECO:0007669"/>
    <property type="project" value="TreeGrafter"/>
</dbReference>